<dbReference type="GO" id="GO:0005737">
    <property type="term" value="C:cytoplasm"/>
    <property type="evidence" value="ECO:0007669"/>
    <property type="project" value="UniProtKB-ARBA"/>
</dbReference>
<dbReference type="Proteomes" id="UP000317940">
    <property type="component" value="Unassembled WGS sequence"/>
</dbReference>
<dbReference type="InterPro" id="IPR010693">
    <property type="entry name" value="Divergent_4Fe-4S_mono-cluster"/>
</dbReference>
<dbReference type="RefSeq" id="WP_145910237.1">
    <property type="nucleotide sequence ID" value="NZ_BAAAMZ010000009.1"/>
</dbReference>
<dbReference type="OrthoDB" id="9798157at2"/>
<dbReference type="GO" id="GO:0046872">
    <property type="term" value="F:metal ion binding"/>
    <property type="evidence" value="ECO:0007669"/>
    <property type="project" value="UniProtKB-KW"/>
</dbReference>
<keyword evidence="3" id="KW-1185">Reference proteome</keyword>
<dbReference type="Pfam" id="PF06902">
    <property type="entry name" value="Fer4_19"/>
    <property type="match status" value="1"/>
</dbReference>
<gene>
    <name evidence="2" type="ORF">FHX73_14473</name>
</gene>
<evidence type="ECO:0000313" key="2">
    <source>
        <dbReference type="EMBL" id="TWF82990.1"/>
    </source>
</evidence>
<dbReference type="GO" id="GO:0051537">
    <property type="term" value="F:2 iron, 2 sulfur cluster binding"/>
    <property type="evidence" value="ECO:0007669"/>
    <property type="project" value="UniProtKB-KW"/>
</dbReference>
<dbReference type="AlphaFoldDB" id="A0A561T7B0"/>
<evidence type="ECO:0000313" key="3">
    <source>
        <dbReference type="Proteomes" id="UP000317940"/>
    </source>
</evidence>
<reference evidence="2 3" key="1">
    <citation type="submission" date="2019-06" db="EMBL/GenBank/DDBJ databases">
        <title>Sequencing the genomes of 1000 actinobacteria strains.</title>
        <authorList>
            <person name="Klenk H.-P."/>
        </authorList>
    </citation>
    <scope>NUCLEOTIDE SEQUENCE [LARGE SCALE GENOMIC DNA]</scope>
    <source>
        <strain evidence="2 3">DSM 44826</strain>
    </source>
</reference>
<proteinExistence type="predicted"/>
<dbReference type="Gene3D" id="3.40.5.90">
    <property type="entry name" value="CDGSH iron-sulfur domain, mitoNEET-type"/>
    <property type="match status" value="1"/>
</dbReference>
<feature type="domain" description="Divergent 4Fe-4S mono-cluster" evidence="1">
    <location>
        <begin position="6"/>
        <end position="66"/>
    </location>
</feature>
<organism evidence="2 3">
    <name type="scientific">Kitasatospora viridis</name>
    <dbReference type="NCBI Taxonomy" id="281105"/>
    <lineage>
        <taxon>Bacteria</taxon>
        <taxon>Bacillati</taxon>
        <taxon>Actinomycetota</taxon>
        <taxon>Actinomycetes</taxon>
        <taxon>Kitasatosporales</taxon>
        <taxon>Streptomycetaceae</taxon>
        <taxon>Kitasatospora</taxon>
    </lineage>
</organism>
<evidence type="ECO:0000259" key="1">
    <source>
        <dbReference type="Pfam" id="PF06902"/>
    </source>
</evidence>
<name>A0A561T7B0_9ACTN</name>
<comment type="caution">
    <text evidence="2">The sequence shown here is derived from an EMBL/GenBank/DDBJ whole genome shotgun (WGS) entry which is preliminary data.</text>
</comment>
<accession>A0A561T7B0</accession>
<dbReference type="InterPro" id="IPR042216">
    <property type="entry name" value="MitoNEET_CISD"/>
</dbReference>
<dbReference type="EMBL" id="VIWT01000004">
    <property type="protein sequence ID" value="TWF82990.1"/>
    <property type="molecule type" value="Genomic_DNA"/>
</dbReference>
<sequence>MAVKSYAAQGITVHYDTALCRHAAECVQGLPRVFDTTRRPWIDPAAEPPAAIAEVIRRCPTNALTYDLTDGHPEQPDRPTSIRRTPDGRLLLRGELVVEGPDGERELMRAMLCGCGTSAEQPYCDRSGACGG</sequence>
<protein>
    <submittedName>
        <fullName evidence="2">Putative Fe-S cluster protein YjdI</fullName>
    </submittedName>
</protein>